<gene>
    <name evidence="5" type="ORF">EJQ19_09605</name>
</gene>
<dbReference type="PRINTS" id="PR00032">
    <property type="entry name" value="HTHARAC"/>
</dbReference>
<dbReference type="Proteomes" id="UP000276128">
    <property type="component" value="Unassembled WGS sequence"/>
</dbReference>
<dbReference type="PANTHER" id="PTHR47894:SF1">
    <property type="entry name" value="HTH-TYPE TRANSCRIPTIONAL REGULATOR VQSM"/>
    <property type="match status" value="1"/>
</dbReference>
<evidence type="ECO:0000256" key="2">
    <source>
        <dbReference type="ARBA" id="ARBA00023125"/>
    </source>
</evidence>
<dbReference type="Pfam" id="PF12833">
    <property type="entry name" value="HTH_18"/>
    <property type="match status" value="1"/>
</dbReference>
<accession>A0A430JG21</accession>
<sequence>MRKRAKRRSLTMNRSPVSGVSISFVHPILKRCVFSGLDQGELLREAGIDPALLQQIDARLTNEAFEKLTILAAEMTGDPAFGLHQGQAMEVSDLGLVGYVMQHSQTLGQAMEAYGKYNAIVCSGFHVDWEQEGEAVWITLAYQHTQHPPTRHCVEDIASSIHHILQRLSCRPIPLLEASFAHGRGAAEEEYRRVFGIVPQFGRQSNRLRYPMEIFGYPVLFADSQLRATFEGIAEDAKDRLLRGRLFSDELYAWMLKSMPGGLPALGEAAVAFAMSTRSLQAKLQQEQTTYQEMLNRVRQELAASYLAKPGYKISEVAYLLGFSEPSAFQNAFKKWTGQTPKQYRLAHML</sequence>
<dbReference type="GO" id="GO:0000976">
    <property type="term" value="F:transcription cis-regulatory region binding"/>
    <property type="evidence" value="ECO:0007669"/>
    <property type="project" value="TreeGrafter"/>
</dbReference>
<evidence type="ECO:0000256" key="1">
    <source>
        <dbReference type="ARBA" id="ARBA00023015"/>
    </source>
</evidence>
<protein>
    <submittedName>
        <fullName evidence="5">AraC family transcriptional regulator</fullName>
    </submittedName>
</protein>
<dbReference type="AlphaFoldDB" id="A0A430JG21"/>
<dbReference type="EMBL" id="RXHU01000024">
    <property type="protein sequence ID" value="RTE09946.1"/>
    <property type="molecule type" value="Genomic_DNA"/>
</dbReference>
<dbReference type="SMART" id="SM00342">
    <property type="entry name" value="HTH_ARAC"/>
    <property type="match status" value="1"/>
</dbReference>
<dbReference type="InterPro" id="IPR009057">
    <property type="entry name" value="Homeodomain-like_sf"/>
</dbReference>
<evidence type="ECO:0000313" key="6">
    <source>
        <dbReference type="Proteomes" id="UP000276128"/>
    </source>
</evidence>
<dbReference type="GO" id="GO:0003700">
    <property type="term" value="F:DNA-binding transcription factor activity"/>
    <property type="evidence" value="ECO:0007669"/>
    <property type="project" value="InterPro"/>
</dbReference>
<keyword evidence="2" id="KW-0238">DNA-binding</keyword>
<keyword evidence="3" id="KW-0804">Transcription</keyword>
<dbReference type="Gene3D" id="1.10.10.60">
    <property type="entry name" value="Homeodomain-like"/>
    <property type="match status" value="1"/>
</dbReference>
<name>A0A430JG21_9BACL</name>
<dbReference type="PANTHER" id="PTHR47894">
    <property type="entry name" value="HTH-TYPE TRANSCRIPTIONAL REGULATOR GADX"/>
    <property type="match status" value="1"/>
</dbReference>
<evidence type="ECO:0000259" key="4">
    <source>
        <dbReference type="PROSITE" id="PS01124"/>
    </source>
</evidence>
<feature type="domain" description="HTH araC/xylS-type" evidence="4">
    <location>
        <begin position="249"/>
        <end position="347"/>
    </location>
</feature>
<dbReference type="InterPro" id="IPR032687">
    <property type="entry name" value="AraC-type_N"/>
</dbReference>
<dbReference type="OrthoDB" id="5582699at2"/>
<evidence type="ECO:0000313" key="5">
    <source>
        <dbReference type="EMBL" id="RTE09946.1"/>
    </source>
</evidence>
<dbReference type="PROSITE" id="PS01124">
    <property type="entry name" value="HTH_ARAC_FAMILY_2"/>
    <property type="match status" value="1"/>
</dbReference>
<dbReference type="Pfam" id="PF12625">
    <property type="entry name" value="Arabinose_bd"/>
    <property type="match status" value="1"/>
</dbReference>
<dbReference type="InterPro" id="IPR020449">
    <property type="entry name" value="Tscrpt_reg_AraC-type_HTH"/>
</dbReference>
<proteinExistence type="predicted"/>
<keyword evidence="1" id="KW-0805">Transcription regulation</keyword>
<dbReference type="SUPFAM" id="SSF46689">
    <property type="entry name" value="Homeodomain-like"/>
    <property type="match status" value="1"/>
</dbReference>
<dbReference type="GO" id="GO:0005829">
    <property type="term" value="C:cytosol"/>
    <property type="evidence" value="ECO:0007669"/>
    <property type="project" value="TreeGrafter"/>
</dbReference>
<reference evidence="5 6" key="1">
    <citation type="submission" date="2018-12" db="EMBL/GenBank/DDBJ databases">
        <title>Bacillus ochoae sp. nov., Paenibacillus whitsoniae sp. nov., Paenibacillus spiritus sp. nov. Isolated from the Mars Exploration Rover during spacecraft assembly.</title>
        <authorList>
            <person name="Seuylemezian A."/>
            <person name="Vaishampayan P."/>
        </authorList>
    </citation>
    <scope>NUCLEOTIDE SEQUENCE [LARGE SCALE GENOMIC DNA]</scope>
    <source>
        <strain evidence="5 6">MER 54</strain>
    </source>
</reference>
<organism evidence="5 6">
    <name type="scientific">Paenibacillus whitsoniae</name>
    <dbReference type="NCBI Taxonomy" id="2496558"/>
    <lineage>
        <taxon>Bacteria</taxon>
        <taxon>Bacillati</taxon>
        <taxon>Bacillota</taxon>
        <taxon>Bacilli</taxon>
        <taxon>Bacillales</taxon>
        <taxon>Paenibacillaceae</taxon>
        <taxon>Paenibacillus</taxon>
    </lineage>
</organism>
<comment type="caution">
    <text evidence="5">The sequence shown here is derived from an EMBL/GenBank/DDBJ whole genome shotgun (WGS) entry which is preliminary data.</text>
</comment>
<keyword evidence="6" id="KW-1185">Reference proteome</keyword>
<dbReference type="InterPro" id="IPR018060">
    <property type="entry name" value="HTH_AraC"/>
</dbReference>
<evidence type="ECO:0000256" key="3">
    <source>
        <dbReference type="ARBA" id="ARBA00023163"/>
    </source>
</evidence>